<feature type="region of interest" description="Disordered" evidence="1">
    <location>
        <begin position="1"/>
        <end position="69"/>
    </location>
</feature>
<dbReference type="RefSeq" id="XP_007916336.1">
    <property type="nucleotide sequence ID" value="XM_007918145.1"/>
</dbReference>
<dbReference type="AlphaFoldDB" id="R8BHZ4"/>
<dbReference type="KEGG" id="tmn:UCRPA7_5600"/>
<dbReference type="GeneID" id="19326171"/>
<evidence type="ECO:0000313" key="3">
    <source>
        <dbReference type="Proteomes" id="UP000014074"/>
    </source>
</evidence>
<name>R8BHZ4_PHAM7</name>
<dbReference type="EMBL" id="KB933187">
    <property type="protein sequence ID" value="EON98889.1"/>
    <property type="molecule type" value="Genomic_DNA"/>
</dbReference>
<organism evidence="2 3">
    <name type="scientific">Phaeoacremonium minimum (strain UCR-PA7)</name>
    <name type="common">Esca disease fungus</name>
    <name type="synonym">Togninia minima</name>
    <dbReference type="NCBI Taxonomy" id="1286976"/>
    <lineage>
        <taxon>Eukaryota</taxon>
        <taxon>Fungi</taxon>
        <taxon>Dikarya</taxon>
        <taxon>Ascomycota</taxon>
        <taxon>Pezizomycotina</taxon>
        <taxon>Sordariomycetes</taxon>
        <taxon>Sordariomycetidae</taxon>
        <taxon>Togniniales</taxon>
        <taxon>Togniniaceae</taxon>
        <taxon>Phaeoacremonium</taxon>
    </lineage>
</organism>
<evidence type="ECO:0000256" key="1">
    <source>
        <dbReference type="SAM" id="MobiDB-lite"/>
    </source>
</evidence>
<protein>
    <submittedName>
        <fullName evidence="2">Uncharacterized protein</fullName>
    </submittedName>
</protein>
<keyword evidence="3" id="KW-1185">Reference proteome</keyword>
<dbReference type="HOGENOM" id="CLU_2499460_0_0_1"/>
<proteinExistence type="predicted"/>
<reference evidence="3" key="1">
    <citation type="journal article" date="2013" name="Genome Announc.">
        <title>Draft genome sequence of the ascomycete Phaeoacremonium aleophilum strain UCR-PA7, a causal agent of the esca disease complex in grapevines.</title>
        <authorList>
            <person name="Blanco-Ulate B."/>
            <person name="Rolshausen P."/>
            <person name="Cantu D."/>
        </authorList>
    </citation>
    <scope>NUCLEOTIDE SEQUENCE [LARGE SCALE GENOMIC DNA]</scope>
    <source>
        <strain evidence="3">UCR-PA7</strain>
    </source>
</reference>
<dbReference type="Proteomes" id="UP000014074">
    <property type="component" value="Unassembled WGS sequence"/>
</dbReference>
<evidence type="ECO:0000313" key="2">
    <source>
        <dbReference type="EMBL" id="EON98889.1"/>
    </source>
</evidence>
<gene>
    <name evidence="2" type="ORF">UCRPA7_5600</name>
</gene>
<accession>R8BHZ4</accession>
<feature type="compositionally biased region" description="Basic and acidic residues" evidence="1">
    <location>
        <begin position="23"/>
        <end position="44"/>
    </location>
</feature>
<sequence length="86" mass="9606">MSNMLRRAAKKSTLSLRNLASKMEPKDKGKAKEKAIEPLQEQKKPQGNTTVAGPSKAMRPRLSDAARQAVAPWEFDPRTMALEEEK</sequence>